<dbReference type="Proteomes" id="UP001408356">
    <property type="component" value="Unassembled WGS sequence"/>
</dbReference>
<sequence length="76" mass="8485">MSGQDEILEKSKAGAGWWTGFTLGTFFNHQRTYPTNVLFYVHKIPQAKNTTCGYNDLSPWTAMPTTYPSAAKIPKA</sequence>
<accession>A0ABR2UPY1</accession>
<proteinExistence type="predicted"/>
<name>A0ABR2UPY1_9PEZI</name>
<dbReference type="EMBL" id="JARVKF010000407">
    <property type="protein sequence ID" value="KAK9416366.1"/>
    <property type="molecule type" value="Genomic_DNA"/>
</dbReference>
<organism evidence="1 2">
    <name type="scientific">Seiridium unicorne</name>
    <dbReference type="NCBI Taxonomy" id="138068"/>
    <lineage>
        <taxon>Eukaryota</taxon>
        <taxon>Fungi</taxon>
        <taxon>Dikarya</taxon>
        <taxon>Ascomycota</taxon>
        <taxon>Pezizomycotina</taxon>
        <taxon>Sordariomycetes</taxon>
        <taxon>Xylariomycetidae</taxon>
        <taxon>Amphisphaeriales</taxon>
        <taxon>Sporocadaceae</taxon>
        <taxon>Seiridium</taxon>
    </lineage>
</organism>
<reference evidence="1 2" key="1">
    <citation type="journal article" date="2024" name="J. Plant Pathol.">
        <title>Sequence and assembly of the genome of Seiridium unicorne, isolate CBS 538.82, causal agent of cypress canker disease.</title>
        <authorList>
            <person name="Scali E."/>
            <person name="Rocca G.D."/>
            <person name="Danti R."/>
            <person name="Garbelotto M."/>
            <person name="Barberini S."/>
            <person name="Baroncelli R."/>
            <person name="Emiliani G."/>
        </authorList>
    </citation>
    <scope>NUCLEOTIDE SEQUENCE [LARGE SCALE GENOMIC DNA]</scope>
    <source>
        <strain evidence="1 2">BM-138-508</strain>
    </source>
</reference>
<gene>
    <name evidence="1" type="ORF">SUNI508_01783</name>
</gene>
<keyword evidence="2" id="KW-1185">Reference proteome</keyword>
<evidence type="ECO:0000313" key="2">
    <source>
        <dbReference type="Proteomes" id="UP001408356"/>
    </source>
</evidence>
<evidence type="ECO:0000313" key="1">
    <source>
        <dbReference type="EMBL" id="KAK9416366.1"/>
    </source>
</evidence>
<protein>
    <submittedName>
        <fullName evidence="1">Uncharacterized protein</fullName>
    </submittedName>
</protein>
<comment type="caution">
    <text evidence="1">The sequence shown here is derived from an EMBL/GenBank/DDBJ whole genome shotgun (WGS) entry which is preliminary data.</text>
</comment>